<dbReference type="Gene3D" id="2.60.40.420">
    <property type="entry name" value="Cupredoxins - blue copper proteins"/>
    <property type="match status" value="2"/>
</dbReference>
<evidence type="ECO:0000256" key="5">
    <source>
        <dbReference type="ARBA" id="ARBA00022729"/>
    </source>
</evidence>
<evidence type="ECO:0000256" key="2">
    <source>
        <dbReference type="ARBA" id="ARBA00022448"/>
    </source>
</evidence>
<keyword evidence="8" id="KW-0186">Copper</keyword>
<evidence type="ECO:0000256" key="7">
    <source>
        <dbReference type="ARBA" id="ARBA00022989"/>
    </source>
</evidence>
<organism evidence="14 15">
    <name type="scientific">Ricinus communis</name>
    <name type="common">Castor bean</name>
    <dbReference type="NCBI Taxonomy" id="3988"/>
    <lineage>
        <taxon>Eukaryota</taxon>
        <taxon>Viridiplantae</taxon>
        <taxon>Streptophyta</taxon>
        <taxon>Embryophyta</taxon>
        <taxon>Tracheophyta</taxon>
        <taxon>Spermatophyta</taxon>
        <taxon>Magnoliopsida</taxon>
        <taxon>eudicotyledons</taxon>
        <taxon>Gunneridae</taxon>
        <taxon>Pentapetalae</taxon>
        <taxon>rosids</taxon>
        <taxon>fabids</taxon>
        <taxon>Malpighiales</taxon>
        <taxon>Euphorbiaceae</taxon>
        <taxon>Acalyphoideae</taxon>
        <taxon>Acalypheae</taxon>
        <taxon>Ricinus</taxon>
    </lineage>
</organism>
<feature type="chain" id="PRO_5002889430" evidence="12">
    <location>
        <begin position="24"/>
        <end position="246"/>
    </location>
</feature>
<dbReference type="InterPro" id="IPR003245">
    <property type="entry name" value="Phytocyanin_dom"/>
</dbReference>
<keyword evidence="15" id="KW-1185">Reference proteome</keyword>
<dbReference type="Pfam" id="PF02298">
    <property type="entry name" value="Cu_bind_like"/>
    <property type="match status" value="2"/>
</dbReference>
<evidence type="ECO:0000256" key="4">
    <source>
        <dbReference type="ARBA" id="ARBA00022723"/>
    </source>
</evidence>
<dbReference type="GO" id="GO:0009055">
    <property type="term" value="F:electron transfer activity"/>
    <property type="evidence" value="ECO:0007669"/>
    <property type="project" value="InterPro"/>
</dbReference>
<dbReference type="STRING" id="3988.B9SI95"/>
<dbReference type="InterPro" id="IPR008972">
    <property type="entry name" value="Cupredoxin"/>
</dbReference>
<evidence type="ECO:0000256" key="9">
    <source>
        <dbReference type="ARBA" id="ARBA00023136"/>
    </source>
</evidence>
<evidence type="ECO:0000313" key="14">
    <source>
        <dbReference type="EMBL" id="EEF36697.1"/>
    </source>
</evidence>
<evidence type="ECO:0000259" key="13">
    <source>
        <dbReference type="PROSITE" id="PS51485"/>
    </source>
</evidence>
<evidence type="ECO:0000256" key="11">
    <source>
        <dbReference type="ARBA" id="ARBA00023180"/>
    </source>
</evidence>
<evidence type="ECO:0000256" key="8">
    <source>
        <dbReference type="ARBA" id="ARBA00023008"/>
    </source>
</evidence>
<dbReference type="EMBL" id="EQ973969">
    <property type="protein sequence ID" value="EEF36697.1"/>
    <property type="molecule type" value="Genomic_DNA"/>
</dbReference>
<evidence type="ECO:0000256" key="12">
    <source>
        <dbReference type="SAM" id="SignalP"/>
    </source>
</evidence>
<sequence length="246" mass="27335">MASHNAFLIFVLLAAFVPFTTLAKEYIVGDESGWTVNFDYQTWAADKNFQVGDQLVFKYQVGAHNVFRVNGTGFQNCVRPPASEALTTGYDTILLTTPGRKWYICGVGKHCEYGMKLFINVLPLKVSAPITPSKAPVPVTYGKEFIVGDEAGWRLGFDYQAWAKDKQFRVGDKLVFKYNPGGHNVHRVNGTGFQNCIRPPATDALSTGNDTIVLATAGRKWYICGVGKHCEYGMKLFLTVLPPYYP</sequence>
<keyword evidence="3" id="KW-0812">Transmembrane</keyword>
<dbReference type="PANTHER" id="PTHR33021">
    <property type="entry name" value="BLUE COPPER PROTEIN"/>
    <property type="match status" value="1"/>
</dbReference>
<dbReference type="FunFam" id="2.60.40.420:FF:000067">
    <property type="entry name" value="Cupredoxin superfamily protein"/>
    <property type="match status" value="2"/>
</dbReference>
<evidence type="ECO:0000256" key="10">
    <source>
        <dbReference type="ARBA" id="ARBA00023157"/>
    </source>
</evidence>
<dbReference type="InterPro" id="IPR039391">
    <property type="entry name" value="Phytocyanin-like"/>
</dbReference>
<evidence type="ECO:0000256" key="3">
    <source>
        <dbReference type="ARBA" id="ARBA00022692"/>
    </source>
</evidence>
<keyword evidence="10" id="KW-1015">Disulfide bond</keyword>
<evidence type="ECO:0000256" key="6">
    <source>
        <dbReference type="ARBA" id="ARBA00022982"/>
    </source>
</evidence>
<dbReference type="PROSITE" id="PS51485">
    <property type="entry name" value="PHYTOCYANIN"/>
    <property type="match status" value="2"/>
</dbReference>
<keyword evidence="2" id="KW-0813">Transport</keyword>
<keyword evidence="4" id="KW-0479">Metal-binding</keyword>
<dbReference type="SUPFAM" id="SSF49503">
    <property type="entry name" value="Cupredoxins"/>
    <property type="match status" value="2"/>
</dbReference>
<feature type="domain" description="Phytocyanin" evidence="13">
    <location>
        <begin position="24"/>
        <end position="123"/>
    </location>
</feature>
<keyword evidence="7" id="KW-1133">Transmembrane helix</keyword>
<keyword evidence="5 12" id="KW-0732">Signal</keyword>
<protein>
    <submittedName>
        <fullName evidence="14">Early nodulin 55-2, putative</fullName>
    </submittedName>
</protein>
<keyword evidence="6" id="KW-0249">Electron transport</keyword>
<dbReference type="AlphaFoldDB" id="B9SI95"/>
<dbReference type="GO" id="GO:0009610">
    <property type="term" value="P:response to symbiotic fungus"/>
    <property type="evidence" value="ECO:0007669"/>
    <property type="project" value="UniProtKB-ARBA"/>
</dbReference>
<accession>B9SI95</accession>
<comment type="subcellular location">
    <subcellularLocation>
        <location evidence="1">Membrane</location>
        <topology evidence="1">Single-pass type I membrane protein</topology>
    </subcellularLocation>
</comment>
<reference evidence="15" key="1">
    <citation type="journal article" date="2010" name="Nat. Biotechnol.">
        <title>Draft genome sequence of the oilseed species Ricinus communis.</title>
        <authorList>
            <person name="Chan A.P."/>
            <person name="Crabtree J."/>
            <person name="Zhao Q."/>
            <person name="Lorenzi H."/>
            <person name="Orvis J."/>
            <person name="Puiu D."/>
            <person name="Melake-Berhan A."/>
            <person name="Jones K.M."/>
            <person name="Redman J."/>
            <person name="Chen G."/>
            <person name="Cahoon E.B."/>
            <person name="Gedil M."/>
            <person name="Stanke M."/>
            <person name="Haas B.J."/>
            <person name="Wortman J.R."/>
            <person name="Fraser-Liggett C.M."/>
            <person name="Ravel J."/>
            <person name="Rabinowicz P.D."/>
        </authorList>
    </citation>
    <scope>NUCLEOTIDE SEQUENCE [LARGE SCALE GENOMIC DNA]</scope>
    <source>
        <strain evidence="15">cv. Hale</strain>
    </source>
</reference>
<evidence type="ECO:0000313" key="15">
    <source>
        <dbReference type="Proteomes" id="UP000008311"/>
    </source>
</evidence>
<evidence type="ECO:0000256" key="1">
    <source>
        <dbReference type="ARBA" id="ARBA00004479"/>
    </source>
</evidence>
<dbReference type="CDD" id="cd04216">
    <property type="entry name" value="Phytocyanin"/>
    <property type="match status" value="2"/>
</dbReference>
<gene>
    <name evidence="14" type="ORF">RCOM_1321870</name>
</gene>
<name>B9SI95_RICCO</name>
<feature type="domain" description="Phytocyanin" evidence="13">
    <location>
        <begin position="143"/>
        <end position="242"/>
    </location>
</feature>
<proteinExistence type="predicted"/>
<feature type="signal peptide" evidence="12">
    <location>
        <begin position="1"/>
        <end position="23"/>
    </location>
</feature>
<dbReference type="Proteomes" id="UP000008311">
    <property type="component" value="Unassembled WGS sequence"/>
</dbReference>
<dbReference type="PANTHER" id="PTHR33021:SF533">
    <property type="entry name" value="PHYTOCYANIN DOMAIN-CONTAINING PROTEIN"/>
    <property type="match status" value="1"/>
</dbReference>
<keyword evidence="11" id="KW-0325">Glycoprotein</keyword>
<dbReference type="eggNOG" id="ENOG502S3NY">
    <property type="taxonomic scope" value="Eukaryota"/>
</dbReference>
<dbReference type="InParanoid" id="B9SI95"/>
<keyword evidence="9" id="KW-0472">Membrane</keyword>
<dbReference type="GO" id="GO:0005886">
    <property type="term" value="C:plasma membrane"/>
    <property type="evidence" value="ECO:0000318"/>
    <property type="project" value="GO_Central"/>
</dbReference>
<dbReference type="GO" id="GO:0046872">
    <property type="term" value="F:metal ion binding"/>
    <property type="evidence" value="ECO:0007669"/>
    <property type="project" value="UniProtKB-KW"/>
</dbReference>